<dbReference type="AlphaFoldDB" id="A0A392VQQ7"/>
<feature type="non-terminal residue" evidence="1">
    <location>
        <position position="1"/>
    </location>
</feature>
<reference evidence="1 2" key="1">
    <citation type="journal article" date="2018" name="Front. Plant Sci.">
        <title>Red Clover (Trifolium pratense) and Zigzag Clover (T. medium) - A Picture of Genomic Similarities and Differences.</title>
        <authorList>
            <person name="Dluhosova J."/>
            <person name="Istvanek J."/>
            <person name="Nedelnik J."/>
            <person name="Repkova J."/>
        </authorList>
    </citation>
    <scope>NUCLEOTIDE SEQUENCE [LARGE SCALE GENOMIC DNA]</scope>
    <source>
        <strain evidence="2">cv. 10/8</strain>
        <tissue evidence="1">Leaf</tissue>
    </source>
</reference>
<organism evidence="1 2">
    <name type="scientific">Trifolium medium</name>
    <dbReference type="NCBI Taxonomy" id="97028"/>
    <lineage>
        <taxon>Eukaryota</taxon>
        <taxon>Viridiplantae</taxon>
        <taxon>Streptophyta</taxon>
        <taxon>Embryophyta</taxon>
        <taxon>Tracheophyta</taxon>
        <taxon>Spermatophyta</taxon>
        <taxon>Magnoliopsida</taxon>
        <taxon>eudicotyledons</taxon>
        <taxon>Gunneridae</taxon>
        <taxon>Pentapetalae</taxon>
        <taxon>rosids</taxon>
        <taxon>fabids</taxon>
        <taxon>Fabales</taxon>
        <taxon>Fabaceae</taxon>
        <taxon>Papilionoideae</taxon>
        <taxon>50 kb inversion clade</taxon>
        <taxon>NPAAA clade</taxon>
        <taxon>Hologalegina</taxon>
        <taxon>IRL clade</taxon>
        <taxon>Trifolieae</taxon>
        <taxon>Trifolium</taxon>
    </lineage>
</organism>
<accession>A0A392VQQ7</accession>
<dbReference type="EMBL" id="LXQA011208466">
    <property type="protein sequence ID" value="MCI89035.1"/>
    <property type="molecule type" value="Genomic_DNA"/>
</dbReference>
<name>A0A392VQQ7_9FABA</name>
<proteinExistence type="predicted"/>
<evidence type="ECO:0000313" key="2">
    <source>
        <dbReference type="Proteomes" id="UP000265520"/>
    </source>
</evidence>
<comment type="caution">
    <text evidence="1">The sequence shown here is derived from an EMBL/GenBank/DDBJ whole genome shotgun (WGS) entry which is preliminary data.</text>
</comment>
<keyword evidence="2" id="KW-1185">Reference proteome</keyword>
<dbReference type="Proteomes" id="UP000265520">
    <property type="component" value="Unassembled WGS sequence"/>
</dbReference>
<sequence length="29" mass="3270">LRVIHLEDVVPRFEEANFVDFGFGLHGVG</sequence>
<protein>
    <submittedName>
        <fullName evidence="1">Uncharacterized protein</fullName>
    </submittedName>
</protein>
<evidence type="ECO:0000313" key="1">
    <source>
        <dbReference type="EMBL" id="MCI89035.1"/>
    </source>
</evidence>